<dbReference type="Gene3D" id="3.90.76.10">
    <property type="entry name" value="Dipeptide-binding Protein, Domain 1"/>
    <property type="match status" value="1"/>
</dbReference>
<dbReference type="GO" id="GO:0042597">
    <property type="term" value="C:periplasmic space"/>
    <property type="evidence" value="ECO:0007669"/>
    <property type="project" value="UniProtKB-ARBA"/>
</dbReference>
<dbReference type="PIRSF" id="PIRSF002741">
    <property type="entry name" value="MppA"/>
    <property type="match status" value="1"/>
</dbReference>
<dbReference type="PROSITE" id="PS51257">
    <property type="entry name" value="PROKAR_LIPOPROTEIN"/>
    <property type="match status" value="1"/>
</dbReference>
<comment type="subcellular location">
    <subcellularLocation>
        <location evidence="1">Cell membrane</location>
        <topology evidence="1">Lipid-anchor</topology>
    </subcellularLocation>
</comment>
<organism evidence="8 9">
    <name type="scientific">Paenibacillus thalictri</name>
    <dbReference type="NCBI Taxonomy" id="2527873"/>
    <lineage>
        <taxon>Bacteria</taxon>
        <taxon>Bacillati</taxon>
        <taxon>Bacillota</taxon>
        <taxon>Bacilli</taxon>
        <taxon>Bacillales</taxon>
        <taxon>Paenibacillaceae</taxon>
        <taxon>Paenibacillus</taxon>
    </lineage>
</organism>
<dbReference type="InterPro" id="IPR039424">
    <property type="entry name" value="SBP_5"/>
</dbReference>
<dbReference type="RefSeq" id="WP_131015358.1">
    <property type="nucleotide sequence ID" value="NZ_SIRE01000015.1"/>
</dbReference>
<evidence type="ECO:0000256" key="1">
    <source>
        <dbReference type="ARBA" id="ARBA00004193"/>
    </source>
</evidence>
<dbReference type="InterPro" id="IPR023765">
    <property type="entry name" value="SBP_5_CS"/>
</dbReference>
<gene>
    <name evidence="8" type="ORF">EYB31_20895</name>
</gene>
<dbReference type="CDD" id="cd08498">
    <property type="entry name" value="PBP2_NikA_DppA_OppA_like_2"/>
    <property type="match status" value="1"/>
</dbReference>
<dbReference type="PANTHER" id="PTHR30290:SF9">
    <property type="entry name" value="OLIGOPEPTIDE-BINDING PROTEIN APPA"/>
    <property type="match status" value="1"/>
</dbReference>
<dbReference type="GO" id="GO:0043190">
    <property type="term" value="C:ATP-binding cassette (ABC) transporter complex"/>
    <property type="evidence" value="ECO:0007669"/>
    <property type="project" value="InterPro"/>
</dbReference>
<dbReference type="InterPro" id="IPR030678">
    <property type="entry name" value="Peptide/Ni-bd"/>
</dbReference>
<evidence type="ECO:0000256" key="4">
    <source>
        <dbReference type="ARBA" id="ARBA00022729"/>
    </source>
</evidence>
<evidence type="ECO:0000313" key="9">
    <source>
        <dbReference type="Proteomes" id="UP000293142"/>
    </source>
</evidence>
<evidence type="ECO:0000259" key="7">
    <source>
        <dbReference type="Pfam" id="PF00496"/>
    </source>
</evidence>
<dbReference type="AlphaFoldDB" id="A0A4Q9DLM3"/>
<keyword evidence="4 6" id="KW-0732">Signal</keyword>
<dbReference type="Gene3D" id="3.10.105.10">
    <property type="entry name" value="Dipeptide-binding Protein, Domain 3"/>
    <property type="match status" value="1"/>
</dbReference>
<dbReference type="OrthoDB" id="9796817at2"/>
<evidence type="ECO:0000256" key="6">
    <source>
        <dbReference type="SAM" id="SignalP"/>
    </source>
</evidence>
<dbReference type="Proteomes" id="UP000293142">
    <property type="component" value="Unassembled WGS sequence"/>
</dbReference>
<dbReference type="EMBL" id="SIRE01000015">
    <property type="protein sequence ID" value="TBL76012.1"/>
    <property type="molecule type" value="Genomic_DNA"/>
</dbReference>
<feature type="chain" id="PRO_5038334137" evidence="6">
    <location>
        <begin position="23"/>
        <end position="517"/>
    </location>
</feature>
<dbReference type="PROSITE" id="PS01040">
    <property type="entry name" value="SBP_BACTERIAL_5"/>
    <property type="match status" value="1"/>
</dbReference>
<dbReference type="InterPro" id="IPR000914">
    <property type="entry name" value="SBP_5_dom"/>
</dbReference>
<evidence type="ECO:0000256" key="2">
    <source>
        <dbReference type="ARBA" id="ARBA00005695"/>
    </source>
</evidence>
<feature type="domain" description="Solute-binding protein family 5" evidence="7">
    <location>
        <begin position="90"/>
        <end position="440"/>
    </location>
</feature>
<sequence length="517" mass="56596">MKLRLSLVALCLTIALSGCTSSGGGSSATAPNQTADPGKPATTASTKDTLVVGQDTDAGTLDPQKQGKMPDMNILSNMFDTLVTRDADNKLAPALATEWKALDDTTWEFKLREGVKFHNGEPFNADAVKFSIDRLNNPDTKSPIAELKTVKEVQVVDAKTVKIITDGPDPILPNKMVLFGGVIVPPQYIKEKGDDNFAKNPVGTGPFKFVSWQKDSQVVMEANADYWQGAPKLKKLTFKIIPNASNMSAAIRTGEIDIAAGIKPDVALQLKGQQDVKVVSNPGIRTFYISLDTTQEALAKKEVRQALNYAIDVNTIIKTVLDGHAARAATLVPKENFGYDAAVTPYEYNLDKAKQLLAQAGYAQGLTLTLDADNLEASNVQAIAAMLEKAGVKVQLNLMDSKTLTANITAKKASAMYYIGNTGWTMDAMSNFQSYLRSDRRYNRWANPEVDRLIDEEEKSIDPQKRQAAISKLQGILKDEAPFIYLYQINGIYGMRNNVEWKPNPIGLLNMYKASFK</sequence>
<dbReference type="GO" id="GO:1904680">
    <property type="term" value="F:peptide transmembrane transporter activity"/>
    <property type="evidence" value="ECO:0007669"/>
    <property type="project" value="TreeGrafter"/>
</dbReference>
<dbReference type="Pfam" id="PF00496">
    <property type="entry name" value="SBP_bac_5"/>
    <property type="match status" value="1"/>
</dbReference>
<name>A0A4Q9DLM3_9BACL</name>
<dbReference type="PANTHER" id="PTHR30290">
    <property type="entry name" value="PERIPLASMIC BINDING COMPONENT OF ABC TRANSPORTER"/>
    <property type="match status" value="1"/>
</dbReference>
<accession>A0A4Q9DLM3</accession>
<keyword evidence="3" id="KW-0813">Transport</keyword>
<dbReference type="GO" id="GO:0015833">
    <property type="term" value="P:peptide transport"/>
    <property type="evidence" value="ECO:0007669"/>
    <property type="project" value="TreeGrafter"/>
</dbReference>
<feature type="region of interest" description="Disordered" evidence="5">
    <location>
        <begin position="21"/>
        <end position="69"/>
    </location>
</feature>
<protein>
    <submittedName>
        <fullName evidence="8">ABC transporter substrate-binding protein</fullName>
    </submittedName>
</protein>
<comment type="caution">
    <text evidence="8">The sequence shown here is derived from an EMBL/GenBank/DDBJ whole genome shotgun (WGS) entry which is preliminary data.</text>
</comment>
<feature type="signal peptide" evidence="6">
    <location>
        <begin position="1"/>
        <end position="22"/>
    </location>
</feature>
<dbReference type="SUPFAM" id="SSF53850">
    <property type="entry name" value="Periplasmic binding protein-like II"/>
    <property type="match status" value="1"/>
</dbReference>
<dbReference type="Gene3D" id="3.40.190.10">
    <property type="entry name" value="Periplasmic binding protein-like II"/>
    <property type="match status" value="1"/>
</dbReference>
<reference evidence="8 9" key="1">
    <citation type="submission" date="2019-02" db="EMBL/GenBank/DDBJ databases">
        <title>Paenibacillus sp. nov., isolated from surface-sterilized tissue of Thalictrum simplex L.</title>
        <authorList>
            <person name="Tuo L."/>
        </authorList>
    </citation>
    <scope>NUCLEOTIDE SEQUENCE [LARGE SCALE GENOMIC DNA]</scope>
    <source>
        <strain evidence="8 9">N2SHLJ1</strain>
    </source>
</reference>
<evidence type="ECO:0000313" key="8">
    <source>
        <dbReference type="EMBL" id="TBL76012.1"/>
    </source>
</evidence>
<keyword evidence="9" id="KW-1185">Reference proteome</keyword>
<evidence type="ECO:0000256" key="3">
    <source>
        <dbReference type="ARBA" id="ARBA00022448"/>
    </source>
</evidence>
<evidence type="ECO:0000256" key="5">
    <source>
        <dbReference type="SAM" id="MobiDB-lite"/>
    </source>
</evidence>
<comment type="similarity">
    <text evidence="2">Belongs to the bacterial solute-binding protein 5 family.</text>
</comment>
<proteinExistence type="inferred from homology"/>